<dbReference type="AlphaFoldDB" id="A0A2V1IIH0"/>
<feature type="transmembrane region" description="Helical" evidence="6">
    <location>
        <begin position="374"/>
        <end position="393"/>
    </location>
</feature>
<evidence type="ECO:0000256" key="2">
    <source>
        <dbReference type="ARBA" id="ARBA00022475"/>
    </source>
</evidence>
<keyword evidence="2" id="KW-1003">Cell membrane</keyword>
<comment type="subcellular location">
    <subcellularLocation>
        <location evidence="1">Cell membrane</location>
        <topology evidence="1">Multi-pass membrane protein</topology>
    </subcellularLocation>
</comment>
<dbReference type="EMBL" id="PUEC01000030">
    <property type="protein sequence ID" value="PWB00847.1"/>
    <property type="molecule type" value="Genomic_DNA"/>
</dbReference>
<evidence type="ECO:0000259" key="7">
    <source>
        <dbReference type="Pfam" id="PF03772"/>
    </source>
</evidence>
<keyword evidence="4 6" id="KW-1133">Transmembrane helix</keyword>
<feature type="transmembrane region" description="Helical" evidence="6">
    <location>
        <begin position="433"/>
        <end position="454"/>
    </location>
</feature>
<accession>A0A2V1IIH0</accession>
<reference evidence="9" key="1">
    <citation type="submission" date="2018-02" db="EMBL/GenBank/DDBJ databases">
        <authorList>
            <person name="Clavel T."/>
            <person name="Strowig T."/>
        </authorList>
    </citation>
    <scope>NUCLEOTIDE SEQUENCE [LARGE SCALE GENOMIC DNA]</scope>
    <source>
        <strain evidence="9">DSM 103720</strain>
    </source>
</reference>
<feature type="transmembrane region" description="Helical" evidence="6">
    <location>
        <begin position="461"/>
        <end position="478"/>
    </location>
</feature>
<evidence type="ECO:0000256" key="5">
    <source>
        <dbReference type="ARBA" id="ARBA00023136"/>
    </source>
</evidence>
<dbReference type="NCBIfam" id="TIGR00360">
    <property type="entry name" value="ComEC_N-term"/>
    <property type="match status" value="1"/>
</dbReference>
<evidence type="ECO:0000256" key="4">
    <source>
        <dbReference type="ARBA" id="ARBA00022989"/>
    </source>
</evidence>
<evidence type="ECO:0000256" key="3">
    <source>
        <dbReference type="ARBA" id="ARBA00022692"/>
    </source>
</evidence>
<evidence type="ECO:0000256" key="6">
    <source>
        <dbReference type="SAM" id="Phobius"/>
    </source>
</evidence>
<proteinExistence type="predicted"/>
<dbReference type="InterPro" id="IPR052159">
    <property type="entry name" value="Competence_DNA_uptake"/>
</dbReference>
<dbReference type="PANTHER" id="PTHR30619:SF1">
    <property type="entry name" value="RECOMBINATION PROTEIN 2"/>
    <property type="match status" value="1"/>
</dbReference>
<dbReference type="RefSeq" id="WP_107033088.1">
    <property type="nucleotide sequence ID" value="NZ_PUEC01000030.1"/>
</dbReference>
<name>A0A2V1IIH0_9BACT</name>
<comment type="caution">
    <text evidence="8">The sequence shown here is derived from an EMBL/GenBank/DDBJ whole genome shotgun (WGS) entry which is preliminary data.</text>
</comment>
<dbReference type="Pfam" id="PF03772">
    <property type="entry name" value="Competence"/>
    <property type="match status" value="1"/>
</dbReference>
<feature type="transmembrane region" description="Helical" evidence="6">
    <location>
        <begin position="336"/>
        <end position="362"/>
    </location>
</feature>
<feature type="transmembrane region" description="Helical" evidence="6">
    <location>
        <begin position="212"/>
        <end position="234"/>
    </location>
</feature>
<dbReference type="Proteomes" id="UP000244905">
    <property type="component" value="Unassembled WGS sequence"/>
</dbReference>
<feature type="domain" description="ComEC/Rec2-related protein" evidence="7">
    <location>
        <begin position="189"/>
        <end position="455"/>
    </location>
</feature>
<evidence type="ECO:0000313" key="8">
    <source>
        <dbReference type="EMBL" id="PWB00847.1"/>
    </source>
</evidence>
<evidence type="ECO:0000256" key="1">
    <source>
        <dbReference type="ARBA" id="ARBA00004651"/>
    </source>
</evidence>
<dbReference type="GO" id="GO:0005886">
    <property type="term" value="C:plasma membrane"/>
    <property type="evidence" value="ECO:0007669"/>
    <property type="project" value="UniProtKB-SubCell"/>
</dbReference>
<dbReference type="InterPro" id="IPR004477">
    <property type="entry name" value="ComEC_N"/>
</dbReference>
<dbReference type="GeneID" id="82526957"/>
<dbReference type="PANTHER" id="PTHR30619">
    <property type="entry name" value="DNA INTERNALIZATION/COMPETENCE PROTEIN COMEC/REC2"/>
    <property type="match status" value="1"/>
</dbReference>
<keyword evidence="5 6" id="KW-0472">Membrane</keyword>
<keyword evidence="3 6" id="KW-0812">Transmembrane</keyword>
<sequence>MGGFFMFLLTAGAFAAAVLRRYSISILLIAMTLGCLDSELHAPPQLPTEFSQHSYCFSGVTTEVRRFEPTQTLIVKIDSCNGHAIRPFRVKVSVPSSVPTVDERWRIHFPAKLDNIEYDPDLPDEIDYNSSLRRSGVIGQALISPDSLRIIQPEPGLLNTIRRQHEKITLLIAASALTDKTQGFLNAALTGDRSMLTAETREIFSITGLSHILALSGLHVGIIALIISLVLLPLRLTGLNNLRTILTIILLWMFAIMTGLSPSVVRAVIMASVLLISAMLQRVRAPFNSLCLAALLILLFTPQAIYSIGFQLSFLAVISILLFAEKINPFSRRNAIAYTFATYPAVTLAALLGTGIVSAYYFNIIPVYALPVNFISALLLPLILGGGIVLLSANAAGLQWLWLADCVDSLYSIILSASTFASTLPGAVADGILLHPFTIAAWFVTLAAFAIWLYRRRPAGLAATIMLSVFTVFITASFRCNAGHGAELYIPRTGRQTSVIIRHDNTLVFATTTRNHESGDIIDSYTQKYRLFMLKRGIDSIRQLPAHCHSGLFSRHDNLLTFRTHSGRSTSSSADSLLTILMVYDKSHVSDCDRHISYALVCNGFRGDIRDLAAEIRPDTILLSADLNRRRHDRYRQELTEADIPHRSLRNTPFSIILKPIH</sequence>
<organism evidence="8 9">
    <name type="scientific">Duncaniella muris</name>
    <dbReference type="NCBI Taxonomy" id="2094150"/>
    <lineage>
        <taxon>Bacteria</taxon>
        <taxon>Pseudomonadati</taxon>
        <taxon>Bacteroidota</taxon>
        <taxon>Bacteroidia</taxon>
        <taxon>Bacteroidales</taxon>
        <taxon>Muribaculaceae</taxon>
        <taxon>Duncaniella</taxon>
    </lineage>
</organism>
<feature type="transmembrane region" description="Helical" evidence="6">
    <location>
        <begin position="400"/>
        <end position="421"/>
    </location>
</feature>
<gene>
    <name evidence="8" type="ORF">C5O23_11510</name>
</gene>
<evidence type="ECO:0000313" key="9">
    <source>
        <dbReference type="Proteomes" id="UP000244905"/>
    </source>
</evidence>
<keyword evidence="9" id="KW-1185">Reference proteome</keyword>
<feature type="transmembrane region" description="Helical" evidence="6">
    <location>
        <begin position="308"/>
        <end position="324"/>
    </location>
</feature>
<protein>
    <submittedName>
        <fullName evidence="8">ComEC/Rec2 family competence protein</fullName>
    </submittedName>
</protein>